<protein>
    <submittedName>
        <fullName evidence="14">Non-specific protein-tyrosine kinase</fullName>
    </submittedName>
</protein>
<dbReference type="GO" id="GO:0000184">
    <property type="term" value="P:nuclear-transcribed mRNA catabolic process, nonsense-mediated decay"/>
    <property type="evidence" value="ECO:0007669"/>
    <property type="project" value="InterPro"/>
</dbReference>
<dbReference type="PRINTS" id="PR01887">
    <property type="entry name" value="SPECTRNALPHA"/>
</dbReference>
<dbReference type="Pfam" id="PF09416">
    <property type="entry name" value="UPF1_Zn_bind"/>
    <property type="match status" value="1"/>
</dbReference>
<dbReference type="CDD" id="cd11845">
    <property type="entry name" value="SH3_Src_like"/>
    <property type="match status" value="1"/>
</dbReference>
<dbReference type="GO" id="GO:0012505">
    <property type="term" value="C:endomembrane system"/>
    <property type="evidence" value="ECO:0007669"/>
    <property type="project" value="UniProtKB-SubCell"/>
</dbReference>
<dbReference type="GO" id="GO:0008270">
    <property type="term" value="F:zinc ion binding"/>
    <property type="evidence" value="ECO:0007669"/>
    <property type="project" value="InterPro"/>
</dbReference>
<comment type="subcellular location">
    <subcellularLocation>
        <location evidence="1">Endomembrane system</location>
    </subcellularLocation>
</comment>
<keyword evidence="6" id="KW-0067">ATP-binding</keyword>
<dbReference type="GO" id="GO:0004714">
    <property type="term" value="F:transmembrane receptor protein tyrosine kinase activity"/>
    <property type="evidence" value="ECO:0007669"/>
    <property type="project" value="UniProtKB-EC"/>
</dbReference>
<comment type="catalytic activity">
    <reaction evidence="9">
        <text>L-tyrosyl-[protein] + ATP = O-phospho-L-tyrosyl-[protein] + ADP + H(+)</text>
        <dbReference type="Rhea" id="RHEA:10596"/>
        <dbReference type="Rhea" id="RHEA-COMP:10136"/>
        <dbReference type="Rhea" id="RHEA-COMP:20101"/>
        <dbReference type="ChEBI" id="CHEBI:15378"/>
        <dbReference type="ChEBI" id="CHEBI:30616"/>
        <dbReference type="ChEBI" id="CHEBI:46858"/>
        <dbReference type="ChEBI" id="CHEBI:61978"/>
        <dbReference type="ChEBI" id="CHEBI:456216"/>
        <dbReference type="EC" id="2.7.10.1"/>
    </reaction>
</comment>
<dbReference type="GO" id="GO:0005737">
    <property type="term" value="C:cytoplasm"/>
    <property type="evidence" value="ECO:0007669"/>
    <property type="project" value="InterPro"/>
</dbReference>
<dbReference type="SUPFAM" id="SSF50044">
    <property type="entry name" value="SH3-domain"/>
    <property type="match status" value="1"/>
</dbReference>
<dbReference type="Pfam" id="PF00018">
    <property type="entry name" value="SH3_1"/>
    <property type="match status" value="1"/>
</dbReference>
<evidence type="ECO:0000313" key="14">
    <source>
        <dbReference type="WBParaSite" id="Hba_16584"/>
    </source>
</evidence>
<evidence type="ECO:0000256" key="8">
    <source>
        <dbReference type="ARBA" id="ARBA00023137"/>
    </source>
</evidence>
<evidence type="ECO:0000256" key="7">
    <source>
        <dbReference type="ARBA" id="ARBA00023136"/>
    </source>
</evidence>
<keyword evidence="2 10" id="KW-0728">SH3 domain</keyword>
<evidence type="ECO:0000313" key="13">
    <source>
        <dbReference type="Proteomes" id="UP000095283"/>
    </source>
</evidence>
<evidence type="ECO:0000256" key="1">
    <source>
        <dbReference type="ARBA" id="ARBA00004308"/>
    </source>
</evidence>
<dbReference type="PRINTS" id="PR00109">
    <property type="entry name" value="TYRKINASE"/>
</dbReference>
<name>A0A1I7XFS4_HETBA</name>
<dbReference type="GO" id="GO:0003723">
    <property type="term" value="F:RNA binding"/>
    <property type="evidence" value="ECO:0007669"/>
    <property type="project" value="InterPro"/>
</dbReference>
<evidence type="ECO:0000256" key="2">
    <source>
        <dbReference type="ARBA" id="ARBA00022443"/>
    </source>
</evidence>
<evidence type="ECO:0000259" key="12">
    <source>
        <dbReference type="PROSITE" id="PS50011"/>
    </source>
</evidence>
<dbReference type="Pfam" id="PF07714">
    <property type="entry name" value="PK_Tyr_Ser-Thr"/>
    <property type="match status" value="1"/>
</dbReference>
<keyword evidence="8" id="KW-0829">Tyrosine-protein kinase</keyword>
<proteinExistence type="predicted"/>
<evidence type="ECO:0000256" key="6">
    <source>
        <dbReference type="ARBA" id="ARBA00022840"/>
    </source>
</evidence>
<keyword evidence="5" id="KW-0418">Kinase</keyword>
<dbReference type="PANTHER" id="PTHR24418">
    <property type="entry name" value="TYROSINE-PROTEIN KINASE"/>
    <property type="match status" value="1"/>
</dbReference>
<dbReference type="SUPFAM" id="SSF56112">
    <property type="entry name" value="Protein kinase-like (PK-like)"/>
    <property type="match status" value="1"/>
</dbReference>
<dbReference type="InterPro" id="IPR001452">
    <property type="entry name" value="SH3_domain"/>
</dbReference>
<dbReference type="GO" id="GO:0061564">
    <property type="term" value="P:axon development"/>
    <property type="evidence" value="ECO:0007669"/>
    <property type="project" value="UniProtKB-ARBA"/>
</dbReference>
<dbReference type="AlphaFoldDB" id="A0A1I7XFS4"/>
<keyword evidence="4" id="KW-0547">Nucleotide-binding</keyword>
<evidence type="ECO:0000256" key="4">
    <source>
        <dbReference type="ARBA" id="ARBA00022741"/>
    </source>
</evidence>
<dbReference type="GO" id="GO:0003724">
    <property type="term" value="F:RNA helicase activity"/>
    <property type="evidence" value="ECO:0007669"/>
    <property type="project" value="InterPro"/>
</dbReference>
<dbReference type="InterPro" id="IPR018999">
    <property type="entry name" value="UPF1_CH/ZBD"/>
</dbReference>
<organism evidence="13 14">
    <name type="scientific">Heterorhabditis bacteriophora</name>
    <name type="common">Entomopathogenic nematode worm</name>
    <dbReference type="NCBI Taxonomy" id="37862"/>
    <lineage>
        <taxon>Eukaryota</taxon>
        <taxon>Metazoa</taxon>
        <taxon>Ecdysozoa</taxon>
        <taxon>Nematoda</taxon>
        <taxon>Chromadorea</taxon>
        <taxon>Rhabditida</taxon>
        <taxon>Rhabditina</taxon>
        <taxon>Rhabditomorpha</taxon>
        <taxon>Strongyloidea</taxon>
        <taxon>Heterorhabditidae</taxon>
        <taxon>Heterorhabditis</taxon>
    </lineage>
</organism>
<reference evidence="14" key="1">
    <citation type="submission" date="2016-11" db="UniProtKB">
        <authorList>
            <consortium name="WormBaseParasite"/>
        </authorList>
    </citation>
    <scope>IDENTIFICATION</scope>
</reference>
<feature type="domain" description="Protein kinase" evidence="12">
    <location>
        <begin position="91"/>
        <end position="394"/>
    </location>
</feature>
<dbReference type="InterPro" id="IPR011009">
    <property type="entry name" value="Kinase-like_dom_sf"/>
</dbReference>
<evidence type="ECO:0000256" key="9">
    <source>
        <dbReference type="ARBA" id="ARBA00051243"/>
    </source>
</evidence>
<dbReference type="FunFam" id="1.10.510.10:FF:001512">
    <property type="entry name" value="Receptor tyrosine-protein kinase erbB-2"/>
    <property type="match status" value="1"/>
</dbReference>
<sequence>MVMVYLVPKYIAQFPQKKITNTEWSIEYQPTADLNWAKLSSNFPLPNGNNNDNSPSFVALFDYKARTNEDLSFKKDEVLEILNNKQEDWWWARHKVNGREGYIPSNYVAREKSIESQPYVWEGRWKNNMAIAVKKLKPGTAEPLDFLAEAQIMKKLQHPKLLTLYAVCTKDQPILIITELMQENLLHFLQAQGKKCSLPQLVQVASEVAAGMSYLEEKNFIHRDLAARNILINNNLSVKIADFGLARLLKKENEYEARTGARFPIKWTAPEAANFNRFTTKSDVWSFGILLTEIVTFGRIPYPGSYSSKQSGEYRMEFDELYGLGGETLTFVETGDDDGILHGATQDSTYDFDHHFSIPTQSSQVTHHTNLTPGVDSNAELTFHDVEEEEQAHFENLPEHACRFVCVFLLSWIVNIPSEQSQMRARQITAAQASRLEDLWKENPKATIEDLDRPGVDTEPDSVLLRYEDAFHYRRIFAPLIREEAEFDRKTKESQTQSVGHVRWDQGLSKKHLAFFHLPKFMEGNSRQLYIWLFYSEKLDD</sequence>
<dbReference type="InterPro" id="IPR020635">
    <property type="entry name" value="Tyr_kinase_cat_dom"/>
</dbReference>
<dbReference type="PRINTS" id="PR00452">
    <property type="entry name" value="SH3DOMAIN"/>
</dbReference>
<dbReference type="InterPro" id="IPR050198">
    <property type="entry name" value="Non-receptor_tyrosine_kinases"/>
</dbReference>
<dbReference type="GO" id="GO:0048680">
    <property type="term" value="P:positive regulation of axon regeneration"/>
    <property type="evidence" value="ECO:0007669"/>
    <property type="project" value="UniProtKB-ARBA"/>
</dbReference>
<dbReference type="InterPro" id="IPR000719">
    <property type="entry name" value="Prot_kinase_dom"/>
</dbReference>
<accession>A0A1I7XFS4</accession>
<keyword evidence="3" id="KW-0808">Transferase</keyword>
<evidence type="ECO:0000256" key="3">
    <source>
        <dbReference type="ARBA" id="ARBA00022679"/>
    </source>
</evidence>
<feature type="domain" description="SH3" evidence="11">
    <location>
        <begin position="52"/>
        <end position="113"/>
    </location>
</feature>
<evidence type="ECO:0000259" key="11">
    <source>
        <dbReference type="PROSITE" id="PS50002"/>
    </source>
</evidence>
<dbReference type="Gene3D" id="2.30.30.40">
    <property type="entry name" value="SH3 Domains"/>
    <property type="match status" value="1"/>
</dbReference>
<dbReference type="SMART" id="SM00219">
    <property type="entry name" value="TyrKc"/>
    <property type="match status" value="1"/>
</dbReference>
<dbReference type="PROSITE" id="PS50011">
    <property type="entry name" value="PROTEIN_KINASE_DOM"/>
    <property type="match status" value="1"/>
</dbReference>
<dbReference type="GO" id="GO:0005524">
    <property type="term" value="F:ATP binding"/>
    <property type="evidence" value="ECO:0007669"/>
    <property type="project" value="UniProtKB-KW"/>
</dbReference>
<dbReference type="Proteomes" id="UP000095283">
    <property type="component" value="Unplaced"/>
</dbReference>
<dbReference type="PROSITE" id="PS00109">
    <property type="entry name" value="PROTEIN_KINASE_TYR"/>
    <property type="match status" value="1"/>
</dbReference>
<keyword evidence="7" id="KW-0472">Membrane</keyword>
<dbReference type="InterPro" id="IPR036028">
    <property type="entry name" value="SH3-like_dom_sf"/>
</dbReference>
<dbReference type="InterPro" id="IPR008266">
    <property type="entry name" value="Tyr_kinase_AS"/>
</dbReference>
<evidence type="ECO:0000256" key="10">
    <source>
        <dbReference type="PROSITE-ProRule" id="PRU00192"/>
    </source>
</evidence>
<dbReference type="Gene3D" id="1.10.510.10">
    <property type="entry name" value="Transferase(Phosphotransferase) domain 1"/>
    <property type="match status" value="1"/>
</dbReference>
<keyword evidence="13" id="KW-1185">Reference proteome</keyword>
<dbReference type="InterPro" id="IPR001245">
    <property type="entry name" value="Ser-Thr/Tyr_kinase_cat_dom"/>
</dbReference>
<dbReference type="PROSITE" id="PS50002">
    <property type="entry name" value="SH3"/>
    <property type="match status" value="1"/>
</dbReference>
<evidence type="ECO:0000256" key="5">
    <source>
        <dbReference type="ARBA" id="ARBA00022777"/>
    </source>
</evidence>
<dbReference type="WBParaSite" id="Hba_16584">
    <property type="protein sequence ID" value="Hba_16584"/>
    <property type="gene ID" value="Hba_16584"/>
</dbReference>
<dbReference type="SMART" id="SM00326">
    <property type="entry name" value="SH3"/>
    <property type="match status" value="1"/>
</dbReference>